<dbReference type="AlphaFoldDB" id="A0A4C1Z238"/>
<proteinExistence type="predicted"/>
<feature type="region of interest" description="Disordered" evidence="1">
    <location>
        <begin position="1"/>
        <end position="41"/>
    </location>
</feature>
<keyword evidence="3" id="KW-1185">Reference proteome</keyword>
<evidence type="ECO:0000256" key="1">
    <source>
        <dbReference type="SAM" id="MobiDB-lite"/>
    </source>
</evidence>
<reference evidence="2 3" key="1">
    <citation type="journal article" date="2019" name="Commun. Biol.">
        <title>The bagworm genome reveals a unique fibroin gene that provides high tensile strength.</title>
        <authorList>
            <person name="Kono N."/>
            <person name="Nakamura H."/>
            <person name="Ohtoshi R."/>
            <person name="Tomita M."/>
            <person name="Numata K."/>
            <person name="Arakawa K."/>
        </authorList>
    </citation>
    <scope>NUCLEOTIDE SEQUENCE [LARGE SCALE GENOMIC DNA]</scope>
</reference>
<sequence>MRPSSLDPLGSIPNEKTPGHETTNKSSVSHLRPKRKIVDGSRTNCPDGIAFDIGQILGSENSIRIRLHAALSPHSLQPLKVVNPMRSPRLPESSLRSRSFSPCCKLHVTPYAEVPA</sequence>
<evidence type="ECO:0000313" key="2">
    <source>
        <dbReference type="EMBL" id="GBP80657.1"/>
    </source>
</evidence>
<evidence type="ECO:0000313" key="3">
    <source>
        <dbReference type="Proteomes" id="UP000299102"/>
    </source>
</evidence>
<gene>
    <name evidence="2" type="ORF">EVAR_54115_1</name>
</gene>
<dbReference type="EMBL" id="BGZK01001473">
    <property type="protein sequence ID" value="GBP80657.1"/>
    <property type="molecule type" value="Genomic_DNA"/>
</dbReference>
<name>A0A4C1Z238_EUMVA</name>
<protein>
    <submittedName>
        <fullName evidence="2">Uncharacterized protein</fullName>
    </submittedName>
</protein>
<organism evidence="2 3">
    <name type="scientific">Eumeta variegata</name>
    <name type="common">Bagworm moth</name>
    <name type="synonym">Eumeta japonica</name>
    <dbReference type="NCBI Taxonomy" id="151549"/>
    <lineage>
        <taxon>Eukaryota</taxon>
        <taxon>Metazoa</taxon>
        <taxon>Ecdysozoa</taxon>
        <taxon>Arthropoda</taxon>
        <taxon>Hexapoda</taxon>
        <taxon>Insecta</taxon>
        <taxon>Pterygota</taxon>
        <taxon>Neoptera</taxon>
        <taxon>Endopterygota</taxon>
        <taxon>Lepidoptera</taxon>
        <taxon>Glossata</taxon>
        <taxon>Ditrysia</taxon>
        <taxon>Tineoidea</taxon>
        <taxon>Psychidae</taxon>
        <taxon>Oiketicinae</taxon>
        <taxon>Eumeta</taxon>
    </lineage>
</organism>
<accession>A0A4C1Z238</accession>
<comment type="caution">
    <text evidence="2">The sequence shown here is derived from an EMBL/GenBank/DDBJ whole genome shotgun (WGS) entry which is preliminary data.</text>
</comment>
<dbReference type="Proteomes" id="UP000299102">
    <property type="component" value="Unassembled WGS sequence"/>
</dbReference>